<sequence length="361" mass="40633">MANTPLGSSHGLPCIDSSEYKHNLAKSHLHQLPAELLLQIGKYLSPDGIFAIRLVSRDLHTTFEPPLILGPLERDYFRALLRRDLLSWHSRWERFKGLVNLPKAVCSACKFTHPKSQFSLHQLSEQPGLRVCLGAENALKICQHRSFTLNEIRDAWLDNRDQLHSNSVFISKRSRASSPDGTTADSYAPSLEAIIGQSRTAGKCGIVRYFRLLILQTSKGLTAEDLAAPLSAIKETLCPQLTAVELPELRTLRVMRSEGKYGLCRSCRLDFVPCHGNNCSSKYSILRQQYVESRELDEVILAVYKDHEAPIWDLANPAWFHDLASRLSREQKTLNGKLSGKEPGTVLFKTNGPTEWSWSEV</sequence>
<protein>
    <submittedName>
        <fullName evidence="1">Uncharacterized protein</fullName>
    </submittedName>
</protein>
<evidence type="ECO:0000313" key="1">
    <source>
        <dbReference type="EMBL" id="KAF2475118.1"/>
    </source>
</evidence>
<evidence type="ECO:0000313" key="2">
    <source>
        <dbReference type="Proteomes" id="UP000799755"/>
    </source>
</evidence>
<proteinExistence type="predicted"/>
<organism evidence="1 2">
    <name type="scientific">Lindgomyces ingoldianus</name>
    <dbReference type="NCBI Taxonomy" id="673940"/>
    <lineage>
        <taxon>Eukaryota</taxon>
        <taxon>Fungi</taxon>
        <taxon>Dikarya</taxon>
        <taxon>Ascomycota</taxon>
        <taxon>Pezizomycotina</taxon>
        <taxon>Dothideomycetes</taxon>
        <taxon>Pleosporomycetidae</taxon>
        <taxon>Pleosporales</taxon>
        <taxon>Lindgomycetaceae</taxon>
        <taxon>Lindgomyces</taxon>
    </lineage>
</organism>
<name>A0ACB6R8K4_9PLEO</name>
<dbReference type="Proteomes" id="UP000799755">
    <property type="component" value="Unassembled WGS sequence"/>
</dbReference>
<keyword evidence="2" id="KW-1185">Reference proteome</keyword>
<dbReference type="EMBL" id="MU003496">
    <property type="protein sequence ID" value="KAF2475118.1"/>
    <property type="molecule type" value="Genomic_DNA"/>
</dbReference>
<gene>
    <name evidence="1" type="ORF">BDR25DRAFT_300964</name>
</gene>
<comment type="caution">
    <text evidence="1">The sequence shown here is derived from an EMBL/GenBank/DDBJ whole genome shotgun (WGS) entry which is preliminary data.</text>
</comment>
<accession>A0ACB6R8K4</accession>
<reference evidence="1" key="1">
    <citation type="journal article" date="2020" name="Stud. Mycol.">
        <title>101 Dothideomycetes genomes: a test case for predicting lifestyles and emergence of pathogens.</title>
        <authorList>
            <person name="Haridas S."/>
            <person name="Albert R."/>
            <person name="Binder M."/>
            <person name="Bloem J."/>
            <person name="Labutti K."/>
            <person name="Salamov A."/>
            <person name="Andreopoulos B."/>
            <person name="Baker S."/>
            <person name="Barry K."/>
            <person name="Bills G."/>
            <person name="Bluhm B."/>
            <person name="Cannon C."/>
            <person name="Castanera R."/>
            <person name="Culley D."/>
            <person name="Daum C."/>
            <person name="Ezra D."/>
            <person name="Gonzalez J."/>
            <person name="Henrissat B."/>
            <person name="Kuo A."/>
            <person name="Liang C."/>
            <person name="Lipzen A."/>
            <person name="Lutzoni F."/>
            <person name="Magnuson J."/>
            <person name="Mondo S."/>
            <person name="Nolan M."/>
            <person name="Ohm R."/>
            <person name="Pangilinan J."/>
            <person name="Park H.-J."/>
            <person name="Ramirez L."/>
            <person name="Alfaro M."/>
            <person name="Sun H."/>
            <person name="Tritt A."/>
            <person name="Yoshinaga Y."/>
            <person name="Zwiers L.-H."/>
            <person name="Turgeon B."/>
            <person name="Goodwin S."/>
            <person name="Spatafora J."/>
            <person name="Crous P."/>
            <person name="Grigoriev I."/>
        </authorList>
    </citation>
    <scope>NUCLEOTIDE SEQUENCE</scope>
    <source>
        <strain evidence="1">ATCC 200398</strain>
    </source>
</reference>